<protein>
    <submittedName>
        <fullName evidence="13">Lipid kinase YegS</fullName>
    </submittedName>
</protein>
<evidence type="ECO:0000256" key="10">
    <source>
        <dbReference type="ARBA" id="ARBA00023209"/>
    </source>
</evidence>
<evidence type="ECO:0000313" key="13">
    <source>
        <dbReference type="EMBL" id="TWI87338.1"/>
    </source>
</evidence>
<keyword evidence="8" id="KW-0460">Magnesium</keyword>
<dbReference type="InterPro" id="IPR001206">
    <property type="entry name" value="Diacylglycerol_kinase_cat_dom"/>
</dbReference>
<dbReference type="GO" id="GO:0005524">
    <property type="term" value="F:ATP binding"/>
    <property type="evidence" value="ECO:0007669"/>
    <property type="project" value="UniProtKB-KW"/>
</dbReference>
<dbReference type="Gene3D" id="3.40.50.10330">
    <property type="entry name" value="Probable inorganic polyphosphate/atp-NAD kinase, domain 1"/>
    <property type="match status" value="1"/>
</dbReference>
<dbReference type="PANTHER" id="PTHR12358:SF106">
    <property type="entry name" value="LIPID KINASE YEGS"/>
    <property type="match status" value="1"/>
</dbReference>
<dbReference type="Proteomes" id="UP000320593">
    <property type="component" value="Unassembled WGS sequence"/>
</dbReference>
<organism evidence="13 14">
    <name type="scientific">Roseibium hamelinense</name>
    <dbReference type="NCBI Taxonomy" id="150831"/>
    <lineage>
        <taxon>Bacteria</taxon>
        <taxon>Pseudomonadati</taxon>
        <taxon>Pseudomonadota</taxon>
        <taxon>Alphaproteobacteria</taxon>
        <taxon>Hyphomicrobiales</taxon>
        <taxon>Stappiaceae</taxon>
        <taxon>Roseibium</taxon>
    </lineage>
</organism>
<dbReference type="InterPro" id="IPR050187">
    <property type="entry name" value="Lipid_Phosphate_FormReg"/>
</dbReference>
<dbReference type="NCBIfam" id="TIGR00147">
    <property type="entry name" value="YegS/Rv2252/BmrU family lipid kinase"/>
    <property type="match status" value="1"/>
</dbReference>
<sequence>MSKQHLRVILNGKAALRDDVRRAVDAVRKMGHTVSVRVTWEAGDTQRLALEALDEAAEDQISTLVAAGGDGTVNEIVAALLDGLQGDKTLPFELAVLPLGTANDFARGVGLDPSDILGCLRFAARCQPKPTDVGSVNGRAFINMATGGFGASVTSETDPNLKRVLGGAAYLFTGLHRFSELASSHGAISAEDFSWRGDFLAIAVGNGKQAGGGVELCPDALLDDGFLDLTIVPYPRGDDVADLLGRLIEYGPDGLRDSLIMRRVKAVIIETDKPLQFNLDGEPIHDTRLEVSVLPKKIGFRRP</sequence>
<dbReference type="SMART" id="SM00046">
    <property type="entry name" value="DAGKc"/>
    <property type="match status" value="1"/>
</dbReference>
<dbReference type="Pfam" id="PF00781">
    <property type="entry name" value="DAGK_cat"/>
    <property type="match status" value="1"/>
</dbReference>
<evidence type="ECO:0000256" key="1">
    <source>
        <dbReference type="ARBA" id="ARBA00001946"/>
    </source>
</evidence>
<evidence type="ECO:0000256" key="4">
    <source>
        <dbReference type="ARBA" id="ARBA00022723"/>
    </source>
</evidence>
<gene>
    <name evidence="13" type="ORF">JM93_02580</name>
</gene>
<evidence type="ECO:0000256" key="6">
    <source>
        <dbReference type="ARBA" id="ARBA00022777"/>
    </source>
</evidence>
<evidence type="ECO:0000256" key="7">
    <source>
        <dbReference type="ARBA" id="ARBA00022840"/>
    </source>
</evidence>
<dbReference type="NCBIfam" id="NF009602">
    <property type="entry name" value="PRK13054.1"/>
    <property type="match status" value="1"/>
</dbReference>
<keyword evidence="6 13" id="KW-0418">Kinase</keyword>
<dbReference type="InterPro" id="IPR005218">
    <property type="entry name" value="Diacylglycerol/lipid_kinase"/>
</dbReference>
<reference evidence="13 14" key="1">
    <citation type="submission" date="2019-07" db="EMBL/GenBank/DDBJ databases">
        <title>Genomic Encyclopedia of Archaeal and Bacterial Type Strains, Phase II (KMG-II): from individual species to whole genera.</title>
        <authorList>
            <person name="Goeker M."/>
        </authorList>
    </citation>
    <scope>NUCLEOTIDE SEQUENCE [LARGE SCALE GENOMIC DNA]</scope>
    <source>
        <strain evidence="13 14">ATCC BAA-252</strain>
    </source>
</reference>
<comment type="caution">
    <text evidence="13">The sequence shown here is derived from an EMBL/GenBank/DDBJ whole genome shotgun (WGS) entry which is preliminary data.</text>
</comment>
<feature type="domain" description="DAGKc" evidence="12">
    <location>
        <begin position="1"/>
        <end position="140"/>
    </location>
</feature>
<dbReference type="InterPro" id="IPR045540">
    <property type="entry name" value="YegS/DAGK_C"/>
</dbReference>
<keyword evidence="9" id="KW-0443">Lipid metabolism</keyword>
<keyword evidence="14" id="KW-1185">Reference proteome</keyword>
<evidence type="ECO:0000256" key="9">
    <source>
        <dbReference type="ARBA" id="ARBA00023098"/>
    </source>
</evidence>
<dbReference type="Pfam" id="PF19279">
    <property type="entry name" value="YegS_C"/>
    <property type="match status" value="1"/>
</dbReference>
<evidence type="ECO:0000256" key="5">
    <source>
        <dbReference type="ARBA" id="ARBA00022741"/>
    </source>
</evidence>
<dbReference type="InterPro" id="IPR017438">
    <property type="entry name" value="ATP-NAD_kinase_N"/>
</dbReference>
<comment type="cofactor">
    <cofactor evidence="1">
        <name>Mg(2+)</name>
        <dbReference type="ChEBI" id="CHEBI:18420"/>
    </cofactor>
</comment>
<dbReference type="RefSeq" id="WP_145343827.1">
    <property type="nucleotide sequence ID" value="NZ_SMLY01000082.1"/>
</dbReference>
<evidence type="ECO:0000256" key="8">
    <source>
        <dbReference type="ARBA" id="ARBA00022842"/>
    </source>
</evidence>
<accession>A0A562T297</accession>
<dbReference type="OrthoDB" id="142078at2"/>
<evidence type="ECO:0000259" key="12">
    <source>
        <dbReference type="PROSITE" id="PS50146"/>
    </source>
</evidence>
<evidence type="ECO:0000256" key="3">
    <source>
        <dbReference type="ARBA" id="ARBA00022679"/>
    </source>
</evidence>
<dbReference type="PANTHER" id="PTHR12358">
    <property type="entry name" value="SPHINGOSINE KINASE"/>
    <property type="match status" value="1"/>
</dbReference>
<keyword evidence="5" id="KW-0547">Nucleotide-binding</keyword>
<dbReference type="Gene3D" id="2.60.200.40">
    <property type="match status" value="1"/>
</dbReference>
<name>A0A562T297_9HYPH</name>
<dbReference type="PROSITE" id="PS50146">
    <property type="entry name" value="DAGK"/>
    <property type="match status" value="1"/>
</dbReference>
<evidence type="ECO:0000313" key="14">
    <source>
        <dbReference type="Proteomes" id="UP000320593"/>
    </source>
</evidence>
<dbReference type="InterPro" id="IPR016064">
    <property type="entry name" value="NAD/diacylglycerol_kinase_sf"/>
</dbReference>
<dbReference type="EMBL" id="VLLF01000005">
    <property type="protein sequence ID" value="TWI87338.1"/>
    <property type="molecule type" value="Genomic_DNA"/>
</dbReference>
<dbReference type="GO" id="GO:0016301">
    <property type="term" value="F:kinase activity"/>
    <property type="evidence" value="ECO:0007669"/>
    <property type="project" value="UniProtKB-KW"/>
</dbReference>
<dbReference type="AlphaFoldDB" id="A0A562T297"/>
<keyword evidence="4" id="KW-0479">Metal-binding</keyword>
<proteinExistence type="predicted"/>
<evidence type="ECO:0000256" key="2">
    <source>
        <dbReference type="ARBA" id="ARBA00022516"/>
    </source>
</evidence>
<keyword evidence="7" id="KW-0067">ATP-binding</keyword>
<dbReference type="GO" id="GO:0046872">
    <property type="term" value="F:metal ion binding"/>
    <property type="evidence" value="ECO:0007669"/>
    <property type="project" value="UniProtKB-KW"/>
</dbReference>
<keyword evidence="2" id="KW-0444">Lipid biosynthesis</keyword>
<keyword evidence="10" id="KW-0594">Phospholipid biosynthesis</keyword>
<keyword evidence="3" id="KW-0808">Transferase</keyword>
<evidence type="ECO:0000256" key="11">
    <source>
        <dbReference type="ARBA" id="ARBA00023264"/>
    </source>
</evidence>
<dbReference type="GO" id="GO:0005886">
    <property type="term" value="C:plasma membrane"/>
    <property type="evidence" value="ECO:0007669"/>
    <property type="project" value="TreeGrafter"/>
</dbReference>
<keyword evidence="11" id="KW-1208">Phospholipid metabolism</keyword>
<dbReference type="SUPFAM" id="SSF111331">
    <property type="entry name" value="NAD kinase/diacylglycerol kinase-like"/>
    <property type="match status" value="1"/>
</dbReference>
<dbReference type="GO" id="GO:0008654">
    <property type="term" value="P:phospholipid biosynthetic process"/>
    <property type="evidence" value="ECO:0007669"/>
    <property type="project" value="UniProtKB-KW"/>
</dbReference>